<sequence length="165" mass="18508">MCRVALGQMEFARAYTLELLEKTPAERWFDVPAGAPTCIAWQVGHLAVSQYGLLLFRQRGRQPDDLELIPGRFRKTYSRGSVPKSGPDQHPSADELLSKLHKVHEIAREELQGMEDGEGLLDPIDMPYAVYPIKLGAILFCPLHEQIHAGQIGLTRRLLGLDPVR</sequence>
<protein>
    <submittedName>
        <fullName evidence="2">DinB superfamily protein</fullName>
    </submittedName>
</protein>
<dbReference type="InterPro" id="IPR024775">
    <property type="entry name" value="DinB-like"/>
</dbReference>
<organism evidence="2 3">
    <name type="scientific">Roseimaritima multifibrata</name>
    <dbReference type="NCBI Taxonomy" id="1930274"/>
    <lineage>
        <taxon>Bacteria</taxon>
        <taxon>Pseudomonadati</taxon>
        <taxon>Planctomycetota</taxon>
        <taxon>Planctomycetia</taxon>
        <taxon>Pirellulales</taxon>
        <taxon>Pirellulaceae</taxon>
        <taxon>Roseimaritima</taxon>
    </lineage>
</organism>
<reference evidence="2 3" key="1">
    <citation type="submission" date="2019-02" db="EMBL/GenBank/DDBJ databases">
        <title>Deep-cultivation of Planctomycetes and their phenomic and genomic characterization uncovers novel biology.</title>
        <authorList>
            <person name="Wiegand S."/>
            <person name="Jogler M."/>
            <person name="Boedeker C."/>
            <person name="Pinto D."/>
            <person name="Vollmers J."/>
            <person name="Rivas-Marin E."/>
            <person name="Kohn T."/>
            <person name="Peeters S.H."/>
            <person name="Heuer A."/>
            <person name="Rast P."/>
            <person name="Oberbeckmann S."/>
            <person name="Bunk B."/>
            <person name="Jeske O."/>
            <person name="Meyerdierks A."/>
            <person name="Storesund J.E."/>
            <person name="Kallscheuer N."/>
            <person name="Luecker S."/>
            <person name="Lage O.M."/>
            <person name="Pohl T."/>
            <person name="Merkel B.J."/>
            <person name="Hornburger P."/>
            <person name="Mueller R.-W."/>
            <person name="Bruemmer F."/>
            <person name="Labrenz M."/>
            <person name="Spormann A.M."/>
            <person name="Op den Camp H."/>
            <person name="Overmann J."/>
            <person name="Amann R."/>
            <person name="Jetten M.S.M."/>
            <person name="Mascher T."/>
            <person name="Medema M.H."/>
            <person name="Devos D.P."/>
            <person name="Kaster A.-K."/>
            <person name="Ovreas L."/>
            <person name="Rohde M."/>
            <person name="Galperin M.Y."/>
            <person name="Jogler C."/>
        </authorList>
    </citation>
    <scope>NUCLEOTIDE SEQUENCE [LARGE SCALE GENOMIC DNA]</scope>
    <source>
        <strain evidence="2 3">FF011L</strain>
    </source>
</reference>
<feature type="domain" description="DinB-like" evidence="1">
    <location>
        <begin position="8"/>
        <end position="152"/>
    </location>
</feature>
<dbReference type="Pfam" id="PF12867">
    <property type="entry name" value="DinB_2"/>
    <property type="match status" value="1"/>
</dbReference>
<dbReference type="SUPFAM" id="SSF109854">
    <property type="entry name" value="DinB/YfiT-like putative metalloenzymes"/>
    <property type="match status" value="1"/>
</dbReference>
<gene>
    <name evidence="2" type="ORF">FF011L_55500</name>
</gene>
<dbReference type="EMBL" id="CP036262">
    <property type="protein sequence ID" value="QDS96737.1"/>
    <property type="molecule type" value="Genomic_DNA"/>
</dbReference>
<dbReference type="AlphaFoldDB" id="A0A517MPM7"/>
<name>A0A517MPM7_9BACT</name>
<dbReference type="OrthoDB" id="287241at2"/>
<evidence type="ECO:0000313" key="3">
    <source>
        <dbReference type="Proteomes" id="UP000320672"/>
    </source>
</evidence>
<dbReference type="Gene3D" id="1.20.120.450">
    <property type="entry name" value="dinb family like domain"/>
    <property type="match status" value="1"/>
</dbReference>
<evidence type="ECO:0000313" key="2">
    <source>
        <dbReference type="EMBL" id="QDS96737.1"/>
    </source>
</evidence>
<proteinExistence type="predicted"/>
<dbReference type="Proteomes" id="UP000320672">
    <property type="component" value="Chromosome"/>
</dbReference>
<dbReference type="InterPro" id="IPR034660">
    <property type="entry name" value="DinB/YfiT-like"/>
</dbReference>
<accession>A0A517MPM7</accession>
<keyword evidence="3" id="KW-1185">Reference proteome</keyword>
<evidence type="ECO:0000259" key="1">
    <source>
        <dbReference type="Pfam" id="PF12867"/>
    </source>
</evidence>
<dbReference type="KEGG" id="rml:FF011L_55500"/>